<dbReference type="InterPro" id="IPR036691">
    <property type="entry name" value="Endo/exonu/phosph_ase_sf"/>
</dbReference>
<reference evidence="2" key="2">
    <citation type="submission" date="2023-05" db="EMBL/GenBank/DDBJ databases">
        <authorList>
            <person name="Schelkunov M.I."/>
        </authorList>
    </citation>
    <scope>NUCLEOTIDE SEQUENCE</scope>
    <source>
        <strain evidence="2">Hsosn_3</strain>
        <tissue evidence="2">Leaf</tissue>
    </source>
</reference>
<gene>
    <name evidence="2" type="ORF">POM88_039244</name>
</gene>
<evidence type="ECO:0000313" key="3">
    <source>
        <dbReference type="Proteomes" id="UP001237642"/>
    </source>
</evidence>
<dbReference type="SUPFAM" id="SSF56219">
    <property type="entry name" value="DNase I-like"/>
    <property type="match status" value="1"/>
</dbReference>
<protein>
    <recommendedName>
        <fullName evidence="4">Endonuclease/exonuclease/phosphatase domain-containing protein</fullName>
    </recommendedName>
</protein>
<dbReference type="AlphaFoldDB" id="A0AAD8HBX1"/>
<dbReference type="Proteomes" id="UP001237642">
    <property type="component" value="Unassembled WGS sequence"/>
</dbReference>
<keyword evidence="3" id="KW-1185">Reference proteome</keyword>
<comment type="caution">
    <text evidence="2">The sequence shown here is derived from an EMBL/GenBank/DDBJ whole genome shotgun (WGS) entry which is preliminary data.</text>
</comment>
<name>A0AAD8HBX1_9APIA</name>
<evidence type="ECO:0008006" key="4">
    <source>
        <dbReference type="Google" id="ProtNLM"/>
    </source>
</evidence>
<reference evidence="2" key="1">
    <citation type="submission" date="2023-02" db="EMBL/GenBank/DDBJ databases">
        <title>Genome of toxic invasive species Heracleum sosnowskyi carries increased number of genes despite the absence of recent whole-genome duplications.</title>
        <authorList>
            <person name="Schelkunov M."/>
            <person name="Shtratnikova V."/>
            <person name="Makarenko M."/>
            <person name="Klepikova A."/>
            <person name="Omelchenko D."/>
            <person name="Novikova G."/>
            <person name="Obukhova E."/>
            <person name="Bogdanov V."/>
            <person name="Penin A."/>
            <person name="Logacheva M."/>
        </authorList>
    </citation>
    <scope>NUCLEOTIDE SEQUENCE</scope>
    <source>
        <strain evidence="2">Hsosn_3</strain>
        <tissue evidence="2">Leaf</tissue>
    </source>
</reference>
<dbReference type="Gene3D" id="3.60.10.10">
    <property type="entry name" value="Endonuclease/exonuclease/phosphatase"/>
    <property type="match status" value="1"/>
</dbReference>
<evidence type="ECO:0000313" key="2">
    <source>
        <dbReference type="EMBL" id="KAK1363683.1"/>
    </source>
</evidence>
<evidence type="ECO:0000256" key="1">
    <source>
        <dbReference type="SAM" id="MobiDB-lite"/>
    </source>
</evidence>
<feature type="region of interest" description="Disordered" evidence="1">
    <location>
        <begin position="1"/>
        <end position="32"/>
    </location>
</feature>
<proteinExistence type="predicted"/>
<sequence>MESSFEDNEAFLSSLHKASSQKGSRENIEEMEDEQSYPTICNLLKETKIKGVAENMGLSLVQNRESTLKIISQQLESDELRFIWGNGEVSGLFQGSEGLSGGLAIIWDSSIFNCLEVSSNRNLIWANMVEFVTGSEFHCINVYMPNSNTLRQEVFSSIKGTIMGKVGDFFIISGDFNSVRSQEERSQCLYRDMDSIALNNFIYGCC</sequence>
<organism evidence="2 3">
    <name type="scientific">Heracleum sosnowskyi</name>
    <dbReference type="NCBI Taxonomy" id="360622"/>
    <lineage>
        <taxon>Eukaryota</taxon>
        <taxon>Viridiplantae</taxon>
        <taxon>Streptophyta</taxon>
        <taxon>Embryophyta</taxon>
        <taxon>Tracheophyta</taxon>
        <taxon>Spermatophyta</taxon>
        <taxon>Magnoliopsida</taxon>
        <taxon>eudicotyledons</taxon>
        <taxon>Gunneridae</taxon>
        <taxon>Pentapetalae</taxon>
        <taxon>asterids</taxon>
        <taxon>campanulids</taxon>
        <taxon>Apiales</taxon>
        <taxon>Apiaceae</taxon>
        <taxon>Apioideae</taxon>
        <taxon>apioid superclade</taxon>
        <taxon>Tordylieae</taxon>
        <taxon>Tordyliinae</taxon>
        <taxon>Heracleum</taxon>
    </lineage>
</organism>
<accession>A0AAD8HBX1</accession>
<dbReference type="EMBL" id="JAUIZM010000009">
    <property type="protein sequence ID" value="KAK1363683.1"/>
    <property type="molecule type" value="Genomic_DNA"/>
</dbReference>